<dbReference type="Proteomes" id="UP000257143">
    <property type="component" value="Unassembled WGS sequence"/>
</dbReference>
<keyword evidence="3" id="KW-1185">Reference proteome</keyword>
<evidence type="ECO:0000313" key="3">
    <source>
        <dbReference type="Proteomes" id="UP000257143"/>
    </source>
</evidence>
<evidence type="ECO:0000313" key="2">
    <source>
        <dbReference type="EMBL" id="RDW20033.1"/>
    </source>
</evidence>
<keyword evidence="1" id="KW-1133">Transmembrane helix</keyword>
<dbReference type="Pfam" id="PF13160">
    <property type="entry name" value="DUF3995"/>
    <property type="match status" value="1"/>
</dbReference>
<proteinExistence type="predicted"/>
<keyword evidence="1" id="KW-0472">Membrane</keyword>
<comment type="caution">
    <text evidence="2">The sequence shown here is derived from an EMBL/GenBank/DDBJ whole genome shotgun (WGS) entry which is preliminary data.</text>
</comment>
<sequence>MSFYWAMGGMIGVRSLGGAIYEQALDPEPSFITIVWMTGFIKLLGALLILMLLVKWRESRIRMILYLIIKITGVLLFLYGSLNFITITLSTVDLLEFQLDSYATFWRLLFWEPFWMFGGIIYFFTINKAK</sequence>
<organism evidence="2 3">
    <name type="scientific">Oceanobacillus arenosus</name>
    <dbReference type="NCBI Taxonomy" id="1229153"/>
    <lineage>
        <taxon>Bacteria</taxon>
        <taxon>Bacillati</taxon>
        <taxon>Bacillota</taxon>
        <taxon>Bacilli</taxon>
        <taxon>Bacillales</taxon>
        <taxon>Bacillaceae</taxon>
        <taxon>Oceanobacillus</taxon>
    </lineage>
</organism>
<feature type="transmembrane region" description="Helical" evidence="1">
    <location>
        <begin position="65"/>
        <end position="85"/>
    </location>
</feature>
<reference evidence="3" key="1">
    <citation type="submission" date="2017-11" db="EMBL/GenBank/DDBJ databases">
        <authorList>
            <person name="Zhu W."/>
        </authorList>
    </citation>
    <scope>NUCLEOTIDE SEQUENCE [LARGE SCALE GENOMIC DNA]</scope>
    <source>
        <strain evidence="3">CAU 1183</strain>
    </source>
</reference>
<evidence type="ECO:0008006" key="4">
    <source>
        <dbReference type="Google" id="ProtNLM"/>
    </source>
</evidence>
<evidence type="ECO:0000256" key="1">
    <source>
        <dbReference type="SAM" id="Phobius"/>
    </source>
</evidence>
<dbReference type="OrthoDB" id="2868974at2"/>
<dbReference type="InterPro" id="IPR025058">
    <property type="entry name" value="DUF3995"/>
</dbReference>
<dbReference type="EMBL" id="PIOC01000011">
    <property type="protein sequence ID" value="RDW20033.1"/>
    <property type="molecule type" value="Genomic_DNA"/>
</dbReference>
<accession>A0A3D8PVE0</accession>
<feature type="transmembrane region" description="Helical" evidence="1">
    <location>
        <begin position="105"/>
        <end position="124"/>
    </location>
</feature>
<protein>
    <recommendedName>
        <fullName evidence="4">DUF3995 domain-containing protein</fullName>
    </recommendedName>
</protein>
<name>A0A3D8PVE0_9BACI</name>
<feature type="transmembrane region" description="Helical" evidence="1">
    <location>
        <begin position="31"/>
        <end position="53"/>
    </location>
</feature>
<gene>
    <name evidence="2" type="ORF">CWR48_06820</name>
</gene>
<keyword evidence="1" id="KW-0812">Transmembrane</keyword>
<dbReference type="AlphaFoldDB" id="A0A3D8PVE0"/>